<dbReference type="OrthoDB" id="7277945at2"/>
<keyword evidence="2" id="KW-0067">ATP-binding</keyword>
<dbReference type="Proteomes" id="UP000254958">
    <property type="component" value="Unassembled WGS sequence"/>
</dbReference>
<gene>
    <name evidence="2" type="ORF">C7453_10444</name>
    <name evidence="1" type="ORF">HLH32_08580</name>
</gene>
<comment type="caution">
    <text evidence="2">The sequence shown here is derived from an EMBL/GenBank/DDBJ whole genome shotgun (WGS) entry which is preliminary data.</text>
</comment>
<dbReference type="EMBL" id="JABEQI010000004">
    <property type="protein sequence ID" value="MBB2186442.1"/>
    <property type="molecule type" value="Genomic_DNA"/>
</dbReference>
<evidence type="ECO:0000313" key="2">
    <source>
        <dbReference type="EMBL" id="RDI38107.1"/>
    </source>
</evidence>
<reference evidence="1 4" key="2">
    <citation type="submission" date="2020-04" db="EMBL/GenBank/DDBJ databases">
        <title>Description of novel Gluconacetobacter.</title>
        <authorList>
            <person name="Sombolestani A."/>
        </authorList>
    </citation>
    <scope>NUCLEOTIDE SEQUENCE [LARGE SCALE GENOMIC DNA]</scope>
    <source>
        <strain evidence="1 4">LMG 1382</strain>
    </source>
</reference>
<dbReference type="Gene3D" id="3.40.50.300">
    <property type="entry name" value="P-loop containing nucleotide triphosphate hydrolases"/>
    <property type="match status" value="1"/>
</dbReference>
<evidence type="ECO:0000313" key="4">
    <source>
        <dbReference type="Proteomes" id="UP000562982"/>
    </source>
</evidence>
<reference evidence="2 3" key="1">
    <citation type="submission" date="2018-07" db="EMBL/GenBank/DDBJ databases">
        <title>Genomic Encyclopedia of Type Strains, Phase IV (KMG-IV): sequencing the most valuable type-strain genomes for metagenomic binning, comparative biology and taxonomic classification.</title>
        <authorList>
            <person name="Goeker M."/>
        </authorList>
    </citation>
    <scope>NUCLEOTIDE SEQUENCE [LARGE SCALE GENOMIC DNA]</scope>
    <source>
        <strain evidence="2 3">DSM 5603</strain>
    </source>
</reference>
<sequence>MANEGPILELRAAQPSFDESGMAPVPIDLRLMPGDCAVVECRDSARATLFADLCCGMISLASGNVRFMGLDWAELGDRQLYALRGRIGRITRRGSWLDLFGTHQNIILQQLHHTTRPTADVVADAMALGLAFGFPGLPVTSPGHLSPADLARAACVRAFLGRPDLLVLEDISDVLPADAAVAFLEAITAARDRGAAVIWFVRRAATWADYRSAVNVHLRLLDEGLFPVRGV</sequence>
<dbReference type="EMBL" id="QQAW01000004">
    <property type="protein sequence ID" value="RDI38107.1"/>
    <property type="molecule type" value="Genomic_DNA"/>
</dbReference>
<dbReference type="InterPro" id="IPR027417">
    <property type="entry name" value="P-loop_NTPase"/>
</dbReference>
<organism evidence="2 3">
    <name type="scientific">Gluconacetobacter liquefaciens</name>
    <name type="common">Acetobacter liquefaciens</name>
    <dbReference type="NCBI Taxonomy" id="89584"/>
    <lineage>
        <taxon>Bacteria</taxon>
        <taxon>Pseudomonadati</taxon>
        <taxon>Pseudomonadota</taxon>
        <taxon>Alphaproteobacteria</taxon>
        <taxon>Acetobacterales</taxon>
        <taxon>Acetobacteraceae</taxon>
        <taxon>Gluconacetobacter</taxon>
    </lineage>
</organism>
<dbReference type="GO" id="GO:0005524">
    <property type="term" value="F:ATP binding"/>
    <property type="evidence" value="ECO:0007669"/>
    <property type="project" value="UniProtKB-KW"/>
</dbReference>
<name>A0A370G2K5_GLULI</name>
<evidence type="ECO:0000313" key="1">
    <source>
        <dbReference type="EMBL" id="MBB2186442.1"/>
    </source>
</evidence>
<protein>
    <submittedName>
        <fullName evidence="1">ABC transporter ATP-binding protein</fullName>
    </submittedName>
    <submittedName>
        <fullName evidence="2">Phospholipid/cholesterol/gamma-HCH transport system ATP-binding protein</fullName>
    </submittedName>
</protein>
<dbReference type="RefSeq" id="WP_114727131.1">
    <property type="nucleotide sequence ID" value="NZ_BJMI01000016.1"/>
</dbReference>
<keyword evidence="2" id="KW-0547">Nucleotide-binding</keyword>
<dbReference type="SUPFAM" id="SSF52540">
    <property type="entry name" value="P-loop containing nucleoside triphosphate hydrolases"/>
    <property type="match status" value="1"/>
</dbReference>
<dbReference type="Proteomes" id="UP000562982">
    <property type="component" value="Unassembled WGS sequence"/>
</dbReference>
<evidence type="ECO:0000313" key="3">
    <source>
        <dbReference type="Proteomes" id="UP000254958"/>
    </source>
</evidence>
<keyword evidence="3" id="KW-1185">Reference proteome</keyword>
<proteinExistence type="predicted"/>
<accession>A0A370G2K5</accession>
<dbReference type="AlphaFoldDB" id="A0A370G2K5"/>